<evidence type="ECO:0000256" key="5">
    <source>
        <dbReference type="ARBA" id="ARBA00022692"/>
    </source>
</evidence>
<evidence type="ECO:0000256" key="1">
    <source>
        <dbReference type="ARBA" id="ARBA00004651"/>
    </source>
</evidence>
<reference evidence="9 10" key="1">
    <citation type="journal article" date="2019" name="Int. J. Syst. Evol. Microbiol.">
        <title>The Global Catalogue of Microorganisms (GCM) 10K type strain sequencing project: providing services to taxonomists for standard genome sequencing and annotation.</title>
        <authorList>
            <consortium name="The Broad Institute Genomics Platform"/>
            <consortium name="The Broad Institute Genome Sequencing Center for Infectious Disease"/>
            <person name="Wu L."/>
            <person name="Ma J."/>
        </authorList>
    </citation>
    <scope>NUCLEOTIDE SEQUENCE [LARGE SCALE GENOMIC DNA]</scope>
    <source>
        <strain evidence="9 10">JCM 16117</strain>
    </source>
</reference>
<name>A0ABN3DU00_9MICO</name>
<feature type="transmembrane region" description="Helical" evidence="8">
    <location>
        <begin position="85"/>
        <end position="104"/>
    </location>
</feature>
<protein>
    <submittedName>
        <fullName evidence="9">Iron chelate uptake ABC transporter family permease subunit</fullName>
    </submittedName>
</protein>
<feature type="transmembrane region" description="Helical" evidence="8">
    <location>
        <begin position="139"/>
        <end position="162"/>
    </location>
</feature>
<dbReference type="SUPFAM" id="SSF81345">
    <property type="entry name" value="ABC transporter involved in vitamin B12 uptake, BtuC"/>
    <property type="match status" value="1"/>
</dbReference>
<sequence>MLLVSLVVLALLVVCSVMIGARPVAFDAVLQILTGSDDPRLRVDSVVIWTLRLPRTVLAIVVGAALGVAGALIQAVTRNPLADPGIIGVNAGAALLVVLAVSVFGWSGVLATTGAGMLGALAALLAVAVLSTRSRMSPLVLVLAGTALAAAVGGVTSGLLILDSGALDQVRFWTVGSLAGRDPELIWPSVALVTLAVLVGGAIAVRVNTLALGDEMAKSLGTSVARTRAIAVVVVAVLCGAATAAAGPIGFVGLAVPFAARLVAGLDTRWVILLSLSFGAVLLLAADVVGRVIAGSGELEAGIVVAAVGAPLFIALALRQRMERL</sequence>
<evidence type="ECO:0000256" key="8">
    <source>
        <dbReference type="SAM" id="Phobius"/>
    </source>
</evidence>
<dbReference type="CDD" id="cd06550">
    <property type="entry name" value="TM_ABC_iron-siderophores_like"/>
    <property type="match status" value="1"/>
</dbReference>
<dbReference type="EMBL" id="BAAAQY010000008">
    <property type="protein sequence ID" value="GAA2240897.1"/>
    <property type="molecule type" value="Genomic_DNA"/>
</dbReference>
<comment type="subcellular location">
    <subcellularLocation>
        <location evidence="1">Cell membrane</location>
        <topology evidence="1">Multi-pass membrane protein</topology>
    </subcellularLocation>
</comment>
<feature type="transmembrane region" description="Helical" evidence="8">
    <location>
        <begin position="185"/>
        <end position="208"/>
    </location>
</feature>
<evidence type="ECO:0000256" key="4">
    <source>
        <dbReference type="ARBA" id="ARBA00022475"/>
    </source>
</evidence>
<keyword evidence="7 8" id="KW-0472">Membrane</keyword>
<keyword evidence="6 8" id="KW-1133">Transmembrane helix</keyword>
<keyword evidence="5 8" id="KW-0812">Transmembrane</keyword>
<feature type="transmembrane region" description="Helical" evidence="8">
    <location>
        <begin position="301"/>
        <end position="318"/>
    </location>
</feature>
<feature type="transmembrane region" description="Helical" evidence="8">
    <location>
        <begin position="110"/>
        <end position="132"/>
    </location>
</feature>
<organism evidence="9 10">
    <name type="scientific">Herbiconiux moechotypicola</name>
    <dbReference type="NCBI Taxonomy" id="637393"/>
    <lineage>
        <taxon>Bacteria</taxon>
        <taxon>Bacillati</taxon>
        <taxon>Actinomycetota</taxon>
        <taxon>Actinomycetes</taxon>
        <taxon>Micrococcales</taxon>
        <taxon>Microbacteriaceae</taxon>
        <taxon>Herbiconiux</taxon>
    </lineage>
</organism>
<keyword evidence="3" id="KW-0813">Transport</keyword>
<comment type="similarity">
    <text evidence="2">Belongs to the binding-protein-dependent transport system permease family. FecCD subfamily.</text>
</comment>
<keyword evidence="10" id="KW-1185">Reference proteome</keyword>
<dbReference type="Proteomes" id="UP001500929">
    <property type="component" value="Unassembled WGS sequence"/>
</dbReference>
<evidence type="ECO:0000256" key="2">
    <source>
        <dbReference type="ARBA" id="ARBA00007935"/>
    </source>
</evidence>
<evidence type="ECO:0000313" key="10">
    <source>
        <dbReference type="Proteomes" id="UP001500929"/>
    </source>
</evidence>
<feature type="transmembrane region" description="Helical" evidence="8">
    <location>
        <begin position="51"/>
        <end position="73"/>
    </location>
</feature>
<comment type="caution">
    <text evidence="9">The sequence shown here is derived from an EMBL/GenBank/DDBJ whole genome shotgun (WGS) entry which is preliminary data.</text>
</comment>
<keyword evidence="4" id="KW-1003">Cell membrane</keyword>
<dbReference type="Gene3D" id="1.10.3470.10">
    <property type="entry name" value="ABC transporter involved in vitamin B12 uptake, BtuC"/>
    <property type="match status" value="1"/>
</dbReference>
<dbReference type="PANTHER" id="PTHR30472">
    <property type="entry name" value="FERRIC ENTEROBACTIN TRANSPORT SYSTEM PERMEASE PROTEIN"/>
    <property type="match status" value="1"/>
</dbReference>
<dbReference type="Pfam" id="PF01032">
    <property type="entry name" value="FecCD"/>
    <property type="match status" value="1"/>
</dbReference>
<dbReference type="InterPro" id="IPR000522">
    <property type="entry name" value="ABC_transptr_permease_BtuC"/>
</dbReference>
<proteinExistence type="inferred from homology"/>
<dbReference type="PANTHER" id="PTHR30472:SF1">
    <property type="entry name" value="FE(3+) DICITRATE TRANSPORT SYSTEM PERMEASE PROTEIN FECC-RELATED"/>
    <property type="match status" value="1"/>
</dbReference>
<evidence type="ECO:0000256" key="7">
    <source>
        <dbReference type="ARBA" id="ARBA00023136"/>
    </source>
</evidence>
<evidence type="ECO:0000256" key="3">
    <source>
        <dbReference type="ARBA" id="ARBA00022448"/>
    </source>
</evidence>
<evidence type="ECO:0000313" key="9">
    <source>
        <dbReference type="EMBL" id="GAA2240897.1"/>
    </source>
</evidence>
<accession>A0ABN3DU00</accession>
<gene>
    <name evidence="9" type="ORF">GCM10009851_27860</name>
</gene>
<feature type="transmembrane region" description="Helical" evidence="8">
    <location>
        <begin position="270"/>
        <end position="289"/>
    </location>
</feature>
<evidence type="ECO:0000256" key="6">
    <source>
        <dbReference type="ARBA" id="ARBA00022989"/>
    </source>
</evidence>
<feature type="transmembrane region" description="Helical" evidence="8">
    <location>
        <begin position="229"/>
        <end position="258"/>
    </location>
</feature>
<dbReference type="InterPro" id="IPR037294">
    <property type="entry name" value="ABC_BtuC-like"/>
</dbReference>